<protein>
    <submittedName>
        <fullName evidence="1">Uncharacterized protein</fullName>
    </submittedName>
</protein>
<dbReference type="AlphaFoldDB" id="A0A9P5NZB3"/>
<evidence type="ECO:0000313" key="1">
    <source>
        <dbReference type="EMBL" id="KAF8914293.1"/>
    </source>
</evidence>
<comment type="caution">
    <text evidence="1">The sequence shown here is derived from an EMBL/GenBank/DDBJ whole genome shotgun (WGS) entry which is preliminary data.</text>
</comment>
<organism evidence="1 2">
    <name type="scientific">Gymnopilus junonius</name>
    <name type="common">Spectacular rustgill mushroom</name>
    <name type="synonym">Gymnopilus spectabilis subsp. junonius</name>
    <dbReference type="NCBI Taxonomy" id="109634"/>
    <lineage>
        <taxon>Eukaryota</taxon>
        <taxon>Fungi</taxon>
        <taxon>Dikarya</taxon>
        <taxon>Basidiomycota</taxon>
        <taxon>Agaricomycotina</taxon>
        <taxon>Agaricomycetes</taxon>
        <taxon>Agaricomycetidae</taxon>
        <taxon>Agaricales</taxon>
        <taxon>Agaricineae</taxon>
        <taxon>Hymenogastraceae</taxon>
        <taxon>Gymnopilus</taxon>
    </lineage>
</organism>
<dbReference type="Proteomes" id="UP000724874">
    <property type="component" value="Unassembled WGS sequence"/>
</dbReference>
<dbReference type="EMBL" id="JADNYJ010000001">
    <property type="protein sequence ID" value="KAF8914293.1"/>
    <property type="molecule type" value="Genomic_DNA"/>
</dbReference>
<sequence length="390" mass="43851">MPKRNHEETEDNEPGILGSVSQIVDTLVDIEPDDLAKLLAHIANRAHLPNAAFKKARTDLPSFAATKWGRIAPQLGMQRDTLYLEPNYFEVWTTPSYHLPPSFQMSSFEKAWRWEDVHRERTETWGQEMRIKFLDSYIDPIISLFQGRVIDQPEQSTQTKYSSGGDVANEFYMTGGILFLVVEAEHALDGKAISRLLLELMSAAEMNMSNDFAGLKVHGLVTNVEQFQFYSYDYSANKFYFNERFFINNTRTMAYSDMIPVANKIFGIILTAYMDGLRASINNRTGKNTLYPSQSRLPVSLQVNSLEAALTLAESCCAKFEEPAVNFQELEDKADDALGSLTGSVRSIPRASSYTGRGVDPSTSAELKVVASCVIKKEYMGCLTKPKHQN</sequence>
<name>A0A9P5NZB3_GYMJU</name>
<reference evidence="1" key="1">
    <citation type="submission" date="2020-11" db="EMBL/GenBank/DDBJ databases">
        <authorList>
            <consortium name="DOE Joint Genome Institute"/>
            <person name="Ahrendt S."/>
            <person name="Riley R."/>
            <person name="Andreopoulos W."/>
            <person name="LaButti K."/>
            <person name="Pangilinan J."/>
            <person name="Ruiz-duenas F.J."/>
            <person name="Barrasa J.M."/>
            <person name="Sanchez-Garcia M."/>
            <person name="Camarero S."/>
            <person name="Miyauchi S."/>
            <person name="Serrano A."/>
            <person name="Linde D."/>
            <person name="Babiker R."/>
            <person name="Drula E."/>
            <person name="Ayuso-Fernandez I."/>
            <person name="Pacheco R."/>
            <person name="Padilla G."/>
            <person name="Ferreira P."/>
            <person name="Barriuso J."/>
            <person name="Kellner H."/>
            <person name="Castanera R."/>
            <person name="Alfaro M."/>
            <person name="Ramirez L."/>
            <person name="Pisabarro A.G."/>
            <person name="Kuo A."/>
            <person name="Tritt A."/>
            <person name="Lipzen A."/>
            <person name="He G."/>
            <person name="Yan M."/>
            <person name="Ng V."/>
            <person name="Cullen D."/>
            <person name="Martin F."/>
            <person name="Rosso M.-N."/>
            <person name="Henrissat B."/>
            <person name="Hibbett D."/>
            <person name="Martinez A.T."/>
            <person name="Grigoriev I.V."/>
        </authorList>
    </citation>
    <scope>NUCLEOTIDE SEQUENCE</scope>
    <source>
        <strain evidence="1">AH 44721</strain>
    </source>
</reference>
<dbReference type="OrthoDB" id="3248548at2759"/>
<evidence type="ECO:0000313" key="2">
    <source>
        <dbReference type="Proteomes" id="UP000724874"/>
    </source>
</evidence>
<gene>
    <name evidence="1" type="ORF">CPB84DRAFT_1841022</name>
</gene>
<keyword evidence="2" id="KW-1185">Reference proteome</keyword>
<accession>A0A9P5NZB3</accession>
<proteinExistence type="predicted"/>